<evidence type="ECO:0000256" key="7">
    <source>
        <dbReference type="ARBA" id="ARBA00022723"/>
    </source>
</evidence>
<gene>
    <name evidence="10" type="ordered locus">wcw_0151</name>
</gene>
<dbReference type="InterPro" id="IPR000787">
    <property type="entry name" value="Peptidase_M29"/>
</dbReference>
<keyword evidence="11" id="KW-1185">Reference proteome</keyword>
<evidence type="ECO:0000256" key="8">
    <source>
        <dbReference type="ARBA" id="ARBA00022801"/>
    </source>
</evidence>
<dbReference type="SUPFAM" id="SSF144052">
    <property type="entry name" value="Thermophilic metalloprotease-like"/>
    <property type="match status" value="1"/>
</dbReference>
<proteinExistence type="inferred from homology"/>
<evidence type="ECO:0000256" key="9">
    <source>
        <dbReference type="ARBA" id="ARBA00023049"/>
    </source>
</evidence>
<protein>
    <submittedName>
        <fullName evidence="10">Aminopeptidase</fullName>
        <ecNumber evidence="10">3.4.11.-</ecNumber>
    </submittedName>
</protein>
<dbReference type="Pfam" id="PF02073">
    <property type="entry name" value="Peptidase_M29"/>
    <property type="match status" value="1"/>
</dbReference>
<evidence type="ECO:0000256" key="5">
    <source>
        <dbReference type="ARBA" id="ARBA00022438"/>
    </source>
</evidence>
<dbReference type="PANTHER" id="PTHR34448">
    <property type="entry name" value="AMINOPEPTIDASE"/>
    <property type="match status" value="1"/>
</dbReference>
<dbReference type="AlphaFoldDB" id="D6YTR5"/>
<comment type="cofactor">
    <cofactor evidence="3">
        <name>Zn(2+)</name>
        <dbReference type="ChEBI" id="CHEBI:29105"/>
    </cofactor>
</comment>
<comment type="cofactor">
    <cofactor evidence="1">
        <name>Co(2+)</name>
        <dbReference type="ChEBI" id="CHEBI:48828"/>
    </cofactor>
</comment>
<organism evidence="10 11">
    <name type="scientific">Waddlia chondrophila (strain ATCC VR-1470 / WSU 86-1044)</name>
    <dbReference type="NCBI Taxonomy" id="716544"/>
    <lineage>
        <taxon>Bacteria</taxon>
        <taxon>Pseudomonadati</taxon>
        <taxon>Chlamydiota</taxon>
        <taxon>Chlamydiia</taxon>
        <taxon>Parachlamydiales</taxon>
        <taxon>Waddliaceae</taxon>
        <taxon>Waddlia</taxon>
    </lineage>
</organism>
<dbReference type="PANTHER" id="PTHR34448:SF1">
    <property type="entry name" value="BLL6088 PROTEIN"/>
    <property type="match status" value="1"/>
</dbReference>
<reference evidence="10 11" key="1">
    <citation type="journal article" date="2010" name="PLoS ONE">
        <title>The Waddlia genome: a window into chlamydial biology.</title>
        <authorList>
            <person name="Bertelli C."/>
            <person name="Collyn F."/>
            <person name="Croxatto A."/>
            <person name="Ruckert C."/>
            <person name="Polkinghorne A."/>
            <person name="Kebbi-Beghdadi C."/>
            <person name="Goesmann A."/>
            <person name="Vaughan L."/>
            <person name="Greub G."/>
        </authorList>
    </citation>
    <scope>NUCLEOTIDE SEQUENCE [LARGE SCALE GENOMIC DNA]</scope>
    <source>
        <strain evidence="11">ATCC VR-1470 / WSU 86-1044</strain>
    </source>
</reference>
<dbReference type="EMBL" id="CP001928">
    <property type="protein sequence ID" value="ADI37526.1"/>
    <property type="molecule type" value="Genomic_DNA"/>
</dbReference>
<evidence type="ECO:0000313" key="10">
    <source>
        <dbReference type="EMBL" id="ADI37526.1"/>
    </source>
</evidence>
<dbReference type="GO" id="GO:0004177">
    <property type="term" value="F:aminopeptidase activity"/>
    <property type="evidence" value="ECO:0007669"/>
    <property type="project" value="UniProtKB-KW"/>
</dbReference>
<dbReference type="GO" id="GO:0046872">
    <property type="term" value="F:metal ion binding"/>
    <property type="evidence" value="ECO:0007669"/>
    <property type="project" value="UniProtKB-KW"/>
</dbReference>
<dbReference type="GO" id="GO:0006508">
    <property type="term" value="P:proteolysis"/>
    <property type="evidence" value="ECO:0007669"/>
    <property type="project" value="UniProtKB-KW"/>
</dbReference>
<dbReference type="KEGG" id="wch:wcw_0151"/>
<accession>D6YTR5</accession>
<evidence type="ECO:0000256" key="4">
    <source>
        <dbReference type="ARBA" id="ARBA00008236"/>
    </source>
</evidence>
<dbReference type="EC" id="3.4.11.-" evidence="10"/>
<keyword evidence="9" id="KW-0482">Metalloprotease</keyword>
<keyword evidence="8 10" id="KW-0378">Hydrolase</keyword>
<dbReference type="RefSeq" id="WP_013181254.1">
    <property type="nucleotide sequence ID" value="NC_014225.1"/>
</dbReference>
<dbReference type="OrthoDB" id="9803993at2"/>
<evidence type="ECO:0000313" key="11">
    <source>
        <dbReference type="Proteomes" id="UP000001505"/>
    </source>
</evidence>
<sequence>MRDRRIDRWADVLVNYALQAKSGQHAVIVGEYEALPLIEASYEKFIQKGVVVDVVMSPSAFKETLFAYASDELLSTPSPVTQYIADHCDLYLAIGAEGNSKLLSGVDPKRQAMASQARQPVLEAILNRAAAGKMRWSYTMFPTAAAAQDAEMGTKAYEEMIFNLGALNQEDPVAHWKKVEAEQQKIIDYLSDKHELRFRNPMGTDLRVNISGMKWVNCCGKINFPDGEVYTGPNLKASDGGVNGIARYSFPTLYRNTEVHEIELKFEKGAVVEANASKGQEFLREMIAQDAGAKFVGEIAIGTNYQMTTVTKNILFDEKFGGTFHLALGKGYPQTGNTNASALHWDMIFDLRNGGSITADEKEFYRDGQFLNL</sequence>
<dbReference type="HOGENOM" id="CLU_057697_0_0_0"/>
<comment type="similarity">
    <text evidence="4">Belongs to the peptidase M29 family.</text>
</comment>
<dbReference type="eggNOG" id="COG2309">
    <property type="taxonomic scope" value="Bacteria"/>
</dbReference>
<keyword evidence="7" id="KW-0479">Metal-binding</keyword>
<dbReference type="Proteomes" id="UP000001505">
    <property type="component" value="Chromosome"/>
</dbReference>
<dbReference type="Gene3D" id="3.40.1830.10">
    <property type="entry name" value="Thermophilic metalloprotease (M29)"/>
    <property type="match status" value="1"/>
</dbReference>
<keyword evidence="6" id="KW-0645">Protease</keyword>
<evidence type="ECO:0000256" key="3">
    <source>
        <dbReference type="ARBA" id="ARBA00001947"/>
    </source>
</evidence>
<keyword evidence="5 10" id="KW-0031">Aminopeptidase</keyword>
<comment type="cofactor">
    <cofactor evidence="2">
        <name>Mg(2+)</name>
        <dbReference type="ChEBI" id="CHEBI:18420"/>
    </cofactor>
</comment>
<dbReference type="InterPro" id="IPR052170">
    <property type="entry name" value="M29_Exopeptidase"/>
</dbReference>
<evidence type="ECO:0000256" key="6">
    <source>
        <dbReference type="ARBA" id="ARBA00022670"/>
    </source>
</evidence>
<dbReference type="STRING" id="716544.wcw_0151"/>
<evidence type="ECO:0000256" key="1">
    <source>
        <dbReference type="ARBA" id="ARBA00001941"/>
    </source>
</evidence>
<evidence type="ECO:0000256" key="2">
    <source>
        <dbReference type="ARBA" id="ARBA00001946"/>
    </source>
</evidence>
<dbReference type="GO" id="GO:0008237">
    <property type="term" value="F:metallopeptidase activity"/>
    <property type="evidence" value="ECO:0007669"/>
    <property type="project" value="UniProtKB-KW"/>
</dbReference>
<name>D6YTR5_WADCW</name>
<dbReference type="InterPro" id="IPR035097">
    <property type="entry name" value="M29_N-terminal"/>
</dbReference>